<dbReference type="Gene3D" id="3.40.50.300">
    <property type="entry name" value="P-loop containing nucleotide triphosphate hydrolases"/>
    <property type="match status" value="1"/>
</dbReference>
<dbReference type="SUPFAM" id="SSF52540">
    <property type="entry name" value="P-loop containing nucleoside triphosphate hydrolases"/>
    <property type="match status" value="1"/>
</dbReference>
<dbReference type="InterPro" id="IPR027417">
    <property type="entry name" value="P-loop_NTPase"/>
</dbReference>
<sequence>MLLKARLLKKPFLFLVIGVPGSGKSTVARALCRAIQDSSYISKDMFQSVFTKTRLETEEYEKVRKPTVEFLLAYAGEQLRLSKSPIIDAPYSINAWRADEYANFAGIYAKVAHGANSKLIIIRCLPPSTAELKRRISERNYPWDAWKLSHWDEFLEKEPIEIAVNHPHILDVVPEEKKIDSIVEEIIAYSSGLAENK</sequence>
<name>A0A2H0UND4_9BACT</name>
<organism evidence="1 2">
    <name type="scientific">Candidatus Harrisonbacteria bacterium CG10_big_fil_rev_8_21_14_0_10_49_15</name>
    <dbReference type="NCBI Taxonomy" id="1974587"/>
    <lineage>
        <taxon>Bacteria</taxon>
        <taxon>Candidatus Harrisoniibacteriota</taxon>
    </lineage>
</organism>
<comment type="caution">
    <text evidence="1">The sequence shown here is derived from an EMBL/GenBank/DDBJ whole genome shotgun (WGS) entry which is preliminary data.</text>
</comment>
<evidence type="ECO:0000313" key="2">
    <source>
        <dbReference type="Proteomes" id="UP000229526"/>
    </source>
</evidence>
<reference evidence="2" key="1">
    <citation type="submission" date="2017-09" db="EMBL/GenBank/DDBJ databases">
        <title>Depth-based differentiation of microbial function through sediment-hosted aquifers and enrichment of novel symbionts in the deep terrestrial subsurface.</title>
        <authorList>
            <person name="Probst A.J."/>
            <person name="Ladd B."/>
            <person name="Jarett J.K."/>
            <person name="Geller-Mcgrath D.E."/>
            <person name="Sieber C.M.K."/>
            <person name="Emerson J.B."/>
            <person name="Anantharaman K."/>
            <person name="Thomas B.C."/>
            <person name="Malmstrom R."/>
            <person name="Stieglmeier M."/>
            <person name="Klingl A."/>
            <person name="Woyke T."/>
            <person name="Ryan C.M."/>
            <person name="Banfield J.F."/>
        </authorList>
    </citation>
    <scope>NUCLEOTIDE SEQUENCE [LARGE SCALE GENOMIC DNA]</scope>
</reference>
<accession>A0A2H0UND4</accession>
<dbReference type="AlphaFoldDB" id="A0A2H0UND4"/>
<evidence type="ECO:0008006" key="3">
    <source>
        <dbReference type="Google" id="ProtNLM"/>
    </source>
</evidence>
<proteinExistence type="predicted"/>
<protein>
    <recommendedName>
        <fullName evidence="3">ATP-binding protein</fullName>
    </recommendedName>
</protein>
<gene>
    <name evidence="1" type="ORF">COU11_01395</name>
</gene>
<dbReference type="Pfam" id="PF13671">
    <property type="entry name" value="AAA_33"/>
    <property type="match status" value="1"/>
</dbReference>
<dbReference type="Proteomes" id="UP000229526">
    <property type="component" value="Unassembled WGS sequence"/>
</dbReference>
<dbReference type="EMBL" id="PFBD01000012">
    <property type="protein sequence ID" value="PIR87265.1"/>
    <property type="molecule type" value="Genomic_DNA"/>
</dbReference>
<evidence type="ECO:0000313" key="1">
    <source>
        <dbReference type="EMBL" id="PIR87265.1"/>
    </source>
</evidence>